<evidence type="ECO:0000313" key="3">
    <source>
        <dbReference type="Proteomes" id="UP000826195"/>
    </source>
</evidence>
<keyword evidence="3" id="KW-1185">Reference proteome</keyword>
<accession>A0AAV7J3Y4</accession>
<evidence type="ECO:0000313" key="2">
    <source>
        <dbReference type="EMBL" id="KAH0563935.1"/>
    </source>
</evidence>
<protein>
    <submittedName>
        <fullName evidence="2">Uncharacterized protein</fullName>
    </submittedName>
</protein>
<reference evidence="2 3" key="1">
    <citation type="journal article" date="2021" name="J. Hered.">
        <title>A chromosome-level genome assembly of the parasitoid wasp, Cotesia glomerata (Hymenoptera: Braconidae).</title>
        <authorList>
            <person name="Pinto B.J."/>
            <person name="Weis J.J."/>
            <person name="Gamble T."/>
            <person name="Ode P.J."/>
            <person name="Paul R."/>
            <person name="Zaspel J.M."/>
        </authorList>
    </citation>
    <scope>NUCLEOTIDE SEQUENCE [LARGE SCALE GENOMIC DNA]</scope>
    <source>
        <strain evidence="2">CgM1</strain>
    </source>
</reference>
<proteinExistence type="predicted"/>
<name>A0AAV7J3Y4_COTGL</name>
<comment type="caution">
    <text evidence="2">The sequence shown here is derived from an EMBL/GenBank/DDBJ whole genome shotgun (WGS) entry which is preliminary data.</text>
</comment>
<gene>
    <name evidence="2" type="ORF">KQX54_008208</name>
</gene>
<dbReference type="EMBL" id="JAHXZJ010000002">
    <property type="protein sequence ID" value="KAH0563935.1"/>
    <property type="molecule type" value="Genomic_DNA"/>
</dbReference>
<dbReference type="AlphaFoldDB" id="A0AAV7J3Y4"/>
<organism evidence="2 3">
    <name type="scientific">Cotesia glomerata</name>
    <name type="common">Lepidopteran parasitic wasp</name>
    <name type="synonym">Apanteles glomeratus</name>
    <dbReference type="NCBI Taxonomy" id="32391"/>
    <lineage>
        <taxon>Eukaryota</taxon>
        <taxon>Metazoa</taxon>
        <taxon>Ecdysozoa</taxon>
        <taxon>Arthropoda</taxon>
        <taxon>Hexapoda</taxon>
        <taxon>Insecta</taxon>
        <taxon>Pterygota</taxon>
        <taxon>Neoptera</taxon>
        <taxon>Endopterygota</taxon>
        <taxon>Hymenoptera</taxon>
        <taxon>Apocrita</taxon>
        <taxon>Ichneumonoidea</taxon>
        <taxon>Braconidae</taxon>
        <taxon>Microgastrinae</taxon>
        <taxon>Cotesia</taxon>
    </lineage>
</organism>
<evidence type="ECO:0000256" key="1">
    <source>
        <dbReference type="SAM" id="MobiDB-lite"/>
    </source>
</evidence>
<feature type="compositionally biased region" description="Basic residues" evidence="1">
    <location>
        <begin position="190"/>
        <end position="206"/>
    </location>
</feature>
<sequence length="206" mass="23518">MSTGGATKLLLEVESVRDSKSFRSFWEYSKPSGMKVRISGICSGLLLSPTSLDYLLECRNPTQQMDPHMSDTYPRQITLCFVHHKCHHTSNDLNPLREWGCKAKSDSRDLLCPFSSPGSSLKAPWNPLRSGFPRFLYVELCYYVTLCLWYEHSHGYSFHSTSILKLLVLLMPVYLRSVSQSRALIPPPAPKHHTSLTLRSRKSQRN</sequence>
<feature type="region of interest" description="Disordered" evidence="1">
    <location>
        <begin position="185"/>
        <end position="206"/>
    </location>
</feature>
<dbReference type="Proteomes" id="UP000826195">
    <property type="component" value="Unassembled WGS sequence"/>
</dbReference>